<proteinExistence type="predicted"/>
<keyword evidence="2" id="KW-0732">Signal</keyword>
<keyword evidence="1" id="KW-0175">Coiled coil</keyword>
<feature type="coiled-coil region" evidence="1">
    <location>
        <begin position="1404"/>
        <end position="1438"/>
    </location>
</feature>
<evidence type="ECO:0000313" key="4">
    <source>
        <dbReference type="EMBL" id="NPD92022.1"/>
    </source>
</evidence>
<sequence length="2116" mass="233815">MRRFLSFCFLYLLTLTVAGQTAPSYQYWIDTIDDMHQGVLSGDVFKSDIDFSSYKNGAHVLTFRVDDGKGNWSAPRSWIVYKSQVGESATVNNIEYWIDDISKRTTAAVADGLFAAEIDVAGISDGFHTLTYRVVDNVGRRSAPQSSIIMKCPPFSEKFITAYQYWFNGSDRINTVKLDNPKNPYELTTVIPFIGVEQPAKDEVYIGTTQEGASRLLYLNRLYTRFCDTSGSWSTVRIDTFGIDIDKGVVNLASLITNPDATEDRIGWNVEGTVGNLIQKTEHYSGTDIPYFSLGNITRNWWNASMSQTIEGLPAGSYIVSVSARGASGVDMKLYANDEYVELPAIGAEGGEIWQDAPQDSPEKLCNDSKGRGWSRRSVLVSTDGGPLTIKAVAVAERDGMWADFVDFGLKTNGAASLKVAYSDSVNPDSYKNMKLVLKSEHSRMQLITTSAREYSFAGLSATETYSLVLENAYGQQLWCCKNFTPESCDYSLTMDNVSMLRDVTLNVMTPDGLDVSESVDVVWHNALGEYIGEGITIGGMADGNEIVCDVALGDSLGVIYSEPESMCIQVSEKSANTKSILSYLPSGTLTGKVYAGKWPAANATVSVSQNINGRYVLTSRVKTDEDGCFMLQLPIDSCRVSIAMSGYFVKNLIVPSPGELDKIELEPIHGDIVSLRLRKLSRTFSQIPADTVEWIGGTRNIVFSLRNITQGIDSMDFVVQGNSLIVNEGLTPGDRIEISARSLKDEFTSVSCTTVVTEDGSADALLTFVEHGGISLTIAGSGNQETRAILFDASGRYVDNQVLSFTGNVEFAPLKSGNYSLVVMGHSDLLGNVSSISTIDDAALSIDEDYLYVDVSVKDGCIEPVSLGVVPKLNEAPFYFTSENASFSVNKAHTVAGSFVTYTAKIEFKEIHVNDVSDVSLVIDIPEGCSYVPGSAIVGSASAVTSEYDGKLIIHLDDSNYRDRIRFCLVALQGGRYLTHATLNFDCDGRKSQPLGRLEVIADDMGINVPSITNVPEITVSGMCQPNASVYVYDGNVEIASVRAKYDGSWSHVCRINHPYNMSVHNIHAEIETGFGALLTTVTEKVEYNINANRVQSVTMINTAHGPLSLKPKEYVTKFDFISPSQEEKVYWFWPKYPTFTFIVDFLENNPNRVENVYVKVHTSSGDTKVLKAEYSERKNRWIATGDFNSFSMPRNVSVAYDKKNEISLYDQREGEDMILSADDYFAGKIAEEKELSTIMVDIDKWFESADKDIEGLKSILRKYNIYDESSSMDVELPDDIAVMIDDFFTSKADVMNGYTKLDSIVSIYTPIISEMSELSENYYQIKKYGGILDLGNGVYYEVDKNRTYSFEELKNDGYESINTVSGELNFIKYGNGYNTLYSQDEETLHKVFWTPSDSYIDNSDFEVQMNFVKSKINELENMCVMIQNENQDALCQYQQEIELKENVEKSLWRQLFDNYETFEDNTGWWRETTKQLIKEKWNNVYYRKTIYNIELGELVNKSWSIYNDVNERFSAFSDYDNYYNKYKDCFSPEEQFLVKTEIMGAKALEVSLVALKTAGIDKLERFLKGGNGVARYFSAAFKEYGIGYITALIDKASNGLIRKTHDVALGLLQDIAQGCEPKEPEEPSNEEHSCDNNSMDVQDPSGYVYEAVTSNRLSGVTATVFELQKEADIYGDVSEKAVAWDAERYSQRNPLITDEMGMYAWDVPQGQWQVRFSKPGYEPVATEWLPVPPPQLDINVGMHQAVNPHVEKVVGYETGITVTFDKYMKPETFVDNSFTVKRADEDVKGTYEFVNLELAPGTDKQLASKIKFVPEKPFSVGETVTVNVAAGALSYADMPLLDNFTTTVVIQSEISTILTDSLITVPLGSNGNLDITVLPAVAAAGRMLTVTNGSPSIATISDERIVLDSKGHASIGIKGDLPGTARLMLAVDGCEILTEVAARVEWVVDKVGRPVASIISGSHVNIGTPLALKCSTEGASIYYTIDGSSPADSNNKSRKLYTTPIIIDRDMTLKAIAEKDDVASSDVVEFIYYIGPMGISGVVGKSPNVMTDNGDILVLQCNGCSCDVYDMSGIKVWAGKSLMGDVRISLSGGPLFIVRVQNPDGSVTVNTVGI</sequence>
<dbReference type="Gene3D" id="2.60.40.3710">
    <property type="match status" value="1"/>
</dbReference>
<dbReference type="Pfam" id="PF13290">
    <property type="entry name" value="CHB_HEX_C_1"/>
    <property type="match status" value="1"/>
</dbReference>
<evidence type="ECO:0000313" key="5">
    <source>
        <dbReference type="Proteomes" id="UP000714420"/>
    </source>
</evidence>
<organism evidence="4 5">
    <name type="scientific">Xylanibacter muris</name>
    <dbReference type="NCBI Taxonomy" id="2736290"/>
    <lineage>
        <taxon>Bacteria</taxon>
        <taxon>Pseudomonadati</taxon>
        <taxon>Bacteroidota</taxon>
        <taxon>Bacteroidia</taxon>
        <taxon>Bacteroidales</taxon>
        <taxon>Prevotellaceae</taxon>
        <taxon>Xylanibacter</taxon>
    </lineage>
</organism>
<gene>
    <name evidence="4" type="ORF">HPS56_06585</name>
</gene>
<dbReference type="SUPFAM" id="SSF49464">
    <property type="entry name" value="Carboxypeptidase regulatory domain-like"/>
    <property type="match status" value="1"/>
</dbReference>
<evidence type="ECO:0000256" key="2">
    <source>
        <dbReference type="SAM" id="SignalP"/>
    </source>
</evidence>
<dbReference type="EMBL" id="JABKKF010000005">
    <property type="protein sequence ID" value="NPD92022.1"/>
    <property type="molecule type" value="Genomic_DNA"/>
</dbReference>
<evidence type="ECO:0000256" key="1">
    <source>
        <dbReference type="SAM" id="Coils"/>
    </source>
</evidence>
<dbReference type="Gene3D" id="2.60.120.260">
    <property type="entry name" value="Galactose-binding domain-like"/>
    <property type="match status" value="1"/>
</dbReference>
<comment type="caution">
    <text evidence="4">The sequence shown here is derived from an EMBL/GenBank/DDBJ whole genome shotgun (WGS) entry which is preliminary data.</text>
</comment>
<dbReference type="RefSeq" id="WP_172275378.1">
    <property type="nucleotide sequence ID" value="NZ_CASGMU010000004.1"/>
</dbReference>
<feature type="domain" description="GH29D-like beta-sandwich" evidence="3">
    <location>
        <begin position="1965"/>
        <end position="2030"/>
    </location>
</feature>
<dbReference type="Gene3D" id="2.60.40.1120">
    <property type="entry name" value="Carboxypeptidase-like, regulatory domain"/>
    <property type="match status" value="1"/>
</dbReference>
<dbReference type="Proteomes" id="UP000714420">
    <property type="component" value="Unassembled WGS sequence"/>
</dbReference>
<feature type="signal peptide" evidence="2">
    <location>
        <begin position="1"/>
        <end position="19"/>
    </location>
</feature>
<protein>
    <recommendedName>
        <fullName evidence="3">GH29D-like beta-sandwich domain-containing protein</fullName>
    </recommendedName>
</protein>
<evidence type="ECO:0000259" key="3">
    <source>
        <dbReference type="Pfam" id="PF13290"/>
    </source>
</evidence>
<keyword evidence="5" id="KW-1185">Reference proteome</keyword>
<dbReference type="InterPro" id="IPR059177">
    <property type="entry name" value="GH29D-like_dom"/>
</dbReference>
<feature type="chain" id="PRO_5046678968" description="GH29D-like beta-sandwich domain-containing protein" evidence="2">
    <location>
        <begin position="20"/>
        <end position="2116"/>
    </location>
</feature>
<name>A0ABX2AP59_9BACT</name>
<dbReference type="InterPro" id="IPR008969">
    <property type="entry name" value="CarboxyPept-like_regulatory"/>
</dbReference>
<accession>A0ABX2AP59</accession>
<reference evidence="4 5" key="1">
    <citation type="submission" date="2020-05" db="EMBL/GenBank/DDBJ databases">
        <title>Distinct polysaccharide utilization as determinants for interspecies competition between intestinal Prevotella spp.</title>
        <authorList>
            <person name="Galvez E.J.C."/>
            <person name="Iljazovic A."/>
            <person name="Strowig T."/>
        </authorList>
    </citation>
    <scope>NUCLEOTIDE SEQUENCE [LARGE SCALE GENOMIC DNA]</scope>
    <source>
        <strain evidence="4 5">PMUR</strain>
    </source>
</reference>